<dbReference type="GO" id="GO:0005886">
    <property type="term" value="C:plasma membrane"/>
    <property type="evidence" value="ECO:0007669"/>
    <property type="project" value="TreeGrafter"/>
</dbReference>
<dbReference type="OrthoDB" id="5376138at2759"/>
<evidence type="ECO:0000259" key="7">
    <source>
        <dbReference type="PROSITE" id="PS50850"/>
    </source>
</evidence>
<reference evidence="9" key="1">
    <citation type="journal article" date="2017" name="Nat. Ecol. Evol.">
        <title>Genome expansion and lineage-specific genetic innovations in the forest pathogenic fungi Armillaria.</title>
        <authorList>
            <person name="Sipos G."/>
            <person name="Prasanna A.N."/>
            <person name="Walter M.C."/>
            <person name="O'Connor E."/>
            <person name="Balint B."/>
            <person name="Krizsan K."/>
            <person name="Kiss B."/>
            <person name="Hess J."/>
            <person name="Varga T."/>
            <person name="Slot J."/>
            <person name="Riley R."/>
            <person name="Boka B."/>
            <person name="Rigling D."/>
            <person name="Barry K."/>
            <person name="Lee J."/>
            <person name="Mihaltcheva S."/>
            <person name="LaButti K."/>
            <person name="Lipzen A."/>
            <person name="Waldron R."/>
            <person name="Moloney N.M."/>
            <person name="Sperisen C."/>
            <person name="Kredics L."/>
            <person name="Vagvoelgyi C."/>
            <person name="Patrignani A."/>
            <person name="Fitzpatrick D."/>
            <person name="Nagy I."/>
            <person name="Doyle S."/>
            <person name="Anderson J.B."/>
            <person name="Grigoriev I.V."/>
            <person name="Gueldener U."/>
            <person name="Muensterkoetter M."/>
            <person name="Nagy L.G."/>
        </authorList>
    </citation>
    <scope>NUCLEOTIDE SEQUENCE [LARGE SCALE GENOMIC DNA]</scope>
    <source>
        <strain evidence="9">C18/9</strain>
    </source>
</reference>
<feature type="transmembrane region" description="Helical" evidence="6">
    <location>
        <begin position="110"/>
        <end position="134"/>
    </location>
</feature>
<feature type="transmembrane region" description="Helical" evidence="6">
    <location>
        <begin position="512"/>
        <end position="534"/>
    </location>
</feature>
<accession>A0A284R3R9</accession>
<keyword evidence="2 6" id="KW-0812">Transmembrane</keyword>
<feature type="transmembrane region" description="Helical" evidence="6">
    <location>
        <begin position="376"/>
        <end position="398"/>
    </location>
</feature>
<feature type="domain" description="Major facilitator superfamily (MFS) profile" evidence="7">
    <location>
        <begin position="112"/>
        <end position="539"/>
    </location>
</feature>
<feature type="transmembrane region" description="Helical" evidence="6">
    <location>
        <begin position="344"/>
        <end position="370"/>
    </location>
</feature>
<dbReference type="GO" id="GO:0022857">
    <property type="term" value="F:transmembrane transporter activity"/>
    <property type="evidence" value="ECO:0007669"/>
    <property type="project" value="InterPro"/>
</dbReference>
<dbReference type="PROSITE" id="PS50850">
    <property type="entry name" value="MFS"/>
    <property type="match status" value="1"/>
</dbReference>
<dbReference type="SUPFAM" id="SSF103473">
    <property type="entry name" value="MFS general substrate transporter"/>
    <property type="match status" value="1"/>
</dbReference>
<evidence type="ECO:0000256" key="5">
    <source>
        <dbReference type="SAM" id="MobiDB-lite"/>
    </source>
</evidence>
<dbReference type="OMA" id="MTWIACA"/>
<organism evidence="8 9">
    <name type="scientific">Armillaria ostoyae</name>
    <name type="common">Armillaria root rot fungus</name>
    <dbReference type="NCBI Taxonomy" id="47428"/>
    <lineage>
        <taxon>Eukaryota</taxon>
        <taxon>Fungi</taxon>
        <taxon>Dikarya</taxon>
        <taxon>Basidiomycota</taxon>
        <taxon>Agaricomycotina</taxon>
        <taxon>Agaricomycetes</taxon>
        <taxon>Agaricomycetidae</taxon>
        <taxon>Agaricales</taxon>
        <taxon>Marasmiineae</taxon>
        <taxon>Physalacriaceae</taxon>
        <taxon>Armillaria</taxon>
    </lineage>
</organism>
<evidence type="ECO:0000256" key="4">
    <source>
        <dbReference type="ARBA" id="ARBA00023136"/>
    </source>
</evidence>
<feature type="compositionally biased region" description="Polar residues" evidence="5">
    <location>
        <begin position="1"/>
        <end position="16"/>
    </location>
</feature>
<proteinExistence type="predicted"/>
<dbReference type="AlphaFoldDB" id="A0A284R3R9"/>
<sequence length="553" mass="61533">MHPCSRESSQGGSPITTDDPEHPEGLAVKSLKDVDETSLDPRLSLSTTILPASDDLDAPLSRQFSQLVHPTQGPTSSDVEKKPDYIEPLYVEFEISDPRNPINFSRRRKWAITVLSSFSTLLAASTAAGYNLGFDSMTRDLNCTRFQATIGLSTYTLGFGIVPLFTASFSEEFGRQPLYIASAGGFFLMYIMVALAKNVQTVIIARFLQGGFGSTWATMVGGTIADIWVPEDRGLPMTFFTAAAIGGTGVGPIMAGWIEMNQRLEWKWIQWIQMMICGIYIILVPLIMKETRSSILLARLARKIRKETGDKRYRARVEDERASLRTLIFISITRPIHLMLTEPVVASFSLWIGFCWGVVYALVESIPFIFRDLHNFSVGQLGNAFAVMIVGSLLGFMTNILQEKLYHKNYPYRGPEARLYLACAAAIMLPAGMFIYAWTSFTFVPWIASAIGITIFMWAIFIVYLAVFTYLADTYGPFASSALAGQSLCRNLAAMAFPLFTTQMYSNLGYTWASTLFACIAAVMIPIPFVLFFYGPSIRRHSKFSSMVLHGKP</sequence>
<dbReference type="CDD" id="cd17323">
    <property type="entry name" value="MFS_Tpo1_MDR_like"/>
    <property type="match status" value="1"/>
</dbReference>
<dbReference type="EMBL" id="FUEG01000004">
    <property type="protein sequence ID" value="SJL03325.1"/>
    <property type="molecule type" value="Genomic_DNA"/>
</dbReference>
<protein>
    <submittedName>
        <fullName evidence="8">Related to multidrug resistant protein</fullName>
    </submittedName>
</protein>
<comment type="subcellular location">
    <subcellularLocation>
        <location evidence="1">Membrane</location>
        <topology evidence="1">Multi-pass membrane protein</topology>
    </subcellularLocation>
</comment>
<dbReference type="Gene3D" id="1.20.1250.20">
    <property type="entry name" value="MFS general substrate transporter like domains"/>
    <property type="match status" value="1"/>
</dbReference>
<feature type="transmembrane region" description="Helical" evidence="6">
    <location>
        <begin position="178"/>
        <end position="196"/>
    </location>
</feature>
<feature type="transmembrane region" description="Helical" evidence="6">
    <location>
        <begin position="146"/>
        <end position="166"/>
    </location>
</feature>
<dbReference type="InterPro" id="IPR011701">
    <property type="entry name" value="MFS"/>
</dbReference>
<evidence type="ECO:0000256" key="3">
    <source>
        <dbReference type="ARBA" id="ARBA00022989"/>
    </source>
</evidence>
<dbReference type="InterPro" id="IPR036259">
    <property type="entry name" value="MFS_trans_sf"/>
</dbReference>
<evidence type="ECO:0000313" key="8">
    <source>
        <dbReference type="EMBL" id="SJL03325.1"/>
    </source>
</evidence>
<evidence type="ECO:0000313" key="9">
    <source>
        <dbReference type="Proteomes" id="UP000219338"/>
    </source>
</evidence>
<name>A0A284R3R9_ARMOS</name>
<feature type="transmembrane region" description="Helical" evidence="6">
    <location>
        <begin position="419"/>
        <end position="438"/>
    </location>
</feature>
<evidence type="ECO:0000256" key="1">
    <source>
        <dbReference type="ARBA" id="ARBA00004141"/>
    </source>
</evidence>
<keyword evidence="3 6" id="KW-1133">Transmembrane helix</keyword>
<feature type="region of interest" description="Disordered" evidence="5">
    <location>
        <begin position="1"/>
        <end position="25"/>
    </location>
</feature>
<dbReference type="PANTHER" id="PTHR23502">
    <property type="entry name" value="MAJOR FACILITATOR SUPERFAMILY"/>
    <property type="match status" value="1"/>
</dbReference>
<feature type="transmembrane region" description="Helical" evidence="6">
    <location>
        <begin position="444"/>
        <end position="467"/>
    </location>
</feature>
<evidence type="ECO:0000256" key="6">
    <source>
        <dbReference type="SAM" id="Phobius"/>
    </source>
</evidence>
<evidence type="ECO:0000256" key="2">
    <source>
        <dbReference type="ARBA" id="ARBA00022692"/>
    </source>
</evidence>
<feature type="transmembrane region" description="Helical" evidence="6">
    <location>
        <begin position="270"/>
        <end position="288"/>
    </location>
</feature>
<dbReference type="Pfam" id="PF07690">
    <property type="entry name" value="MFS_1"/>
    <property type="match status" value="1"/>
</dbReference>
<gene>
    <name evidence="8" type="ORF">ARMOST_06678</name>
</gene>
<keyword evidence="4 6" id="KW-0472">Membrane</keyword>
<keyword evidence="9" id="KW-1185">Reference proteome</keyword>
<dbReference type="STRING" id="47428.A0A284R3R9"/>
<dbReference type="FunFam" id="1.20.1250.20:FF:000082">
    <property type="entry name" value="MFS multidrug transporter, putative"/>
    <property type="match status" value="1"/>
</dbReference>
<dbReference type="Proteomes" id="UP000219338">
    <property type="component" value="Unassembled WGS sequence"/>
</dbReference>
<dbReference type="PANTHER" id="PTHR23502:SF134">
    <property type="entry name" value="MAJOR FACILITATOR SUPERFAMILY (MFS) PROFILE DOMAIN-CONTAINING PROTEIN-RELATED"/>
    <property type="match status" value="1"/>
</dbReference>
<feature type="transmembrane region" description="Helical" evidence="6">
    <location>
        <begin position="202"/>
        <end position="225"/>
    </location>
</feature>
<dbReference type="InterPro" id="IPR020846">
    <property type="entry name" value="MFS_dom"/>
</dbReference>
<feature type="transmembrane region" description="Helical" evidence="6">
    <location>
        <begin position="237"/>
        <end position="258"/>
    </location>
</feature>